<feature type="transmembrane region" description="Helical" evidence="1">
    <location>
        <begin position="57"/>
        <end position="76"/>
    </location>
</feature>
<evidence type="ECO:0000256" key="1">
    <source>
        <dbReference type="SAM" id="Phobius"/>
    </source>
</evidence>
<evidence type="ECO:0000313" key="3">
    <source>
        <dbReference type="Proteomes" id="UP000326553"/>
    </source>
</evidence>
<evidence type="ECO:0000313" key="2">
    <source>
        <dbReference type="EMBL" id="QEV20763.1"/>
    </source>
</evidence>
<dbReference type="KEGG" id="salw:CP975_27325"/>
<dbReference type="AlphaFoldDB" id="A0A5J6HQP8"/>
<dbReference type="RefSeq" id="WP_055528641.1">
    <property type="nucleotide sequence ID" value="NZ_LIQN01000072.1"/>
</dbReference>
<dbReference type="Pfam" id="PF07301">
    <property type="entry name" value="DUF1453"/>
    <property type="match status" value="1"/>
</dbReference>
<dbReference type="OrthoDB" id="3700731at2"/>
<keyword evidence="1" id="KW-0812">Transmembrane</keyword>
<organism evidence="2 3">
    <name type="scientific">Streptomyces alboniger</name>
    <dbReference type="NCBI Taxonomy" id="132473"/>
    <lineage>
        <taxon>Bacteria</taxon>
        <taxon>Bacillati</taxon>
        <taxon>Actinomycetota</taxon>
        <taxon>Actinomycetes</taxon>
        <taxon>Kitasatosporales</taxon>
        <taxon>Streptomycetaceae</taxon>
        <taxon>Streptomyces</taxon>
        <taxon>Streptomyces aurantiacus group</taxon>
    </lineage>
</organism>
<gene>
    <name evidence="2" type="ORF">CP975_27325</name>
</gene>
<feature type="transmembrane region" description="Helical" evidence="1">
    <location>
        <begin position="96"/>
        <end position="116"/>
    </location>
</feature>
<protein>
    <submittedName>
        <fullName evidence="2">DUF1453 family protein</fullName>
    </submittedName>
</protein>
<dbReference type="EMBL" id="CP023695">
    <property type="protein sequence ID" value="QEV20763.1"/>
    <property type="molecule type" value="Genomic_DNA"/>
</dbReference>
<dbReference type="Proteomes" id="UP000326553">
    <property type="component" value="Chromosome"/>
</dbReference>
<feature type="transmembrane region" description="Helical" evidence="1">
    <location>
        <begin position="137"/>
        <end position="161"/>
    </location>
</feature>
<sequence>MLDALFLAGILITIVLTTQVGRHRFGLLKLLMPLGLVAYFAYDMLHNMKTTQPNLTSAGVGIAIGAVIGVGLLYTMTVENDTATGKTYTRAGWSYLAIWLIVLVSRLTFIWSLENIDSFRADFGKWTVEQQIDPDGVAAFFVLMAMAMVLVRTVGVAIRWIRRPKPVASAGRTKQTSAA</sequence>
<name>A0A5J6HQP8_STRAD</name>
<reference evidence="2 3" key="1">
    <citation type="submission" date="2017-09" db="EMBL/GenBank/DDBJ databases">
        <authorList>
            <person name="Lee N."/>
            <person name="Cho B.-K."/>
        </authorList>
    </citation>
    <scope>NUCLEOTIDE SEQUENCE [LARGE SCALE GENOMIC DNA]</scope>
    <source>
        <strain evidence="2 3">ATCC 12461</strain>
    </source>
</reference>
<feature type="transmembrane region" description="Helical" evidence="1">
    <location>
        <begin position="27"/>
        <end position="45"/>
    </location>
</feature>
<dbReference type="InterPro" id="IPR058247">
    <property type="entry name" value="DUF1453"/>
</dbReference>
<keyword evidence="1" id="KW-0472">Membrane</keyword>
<accession>A0A5J6HQP8</accession>
<proteinExistence type="predicted"/>
<keyword evidence="1" id="KW-1133">Transmembrane helix</keyword>
<keyword evidence="3" id="KW-1185">Reference proteome</keyword>